<dbReference type="EMBL" id="BDQG01000001">
    <property type="protein sequence ID" value="GAW67077.1"/>
    <property type="molecule type" value="Genomic_DNA"/>
</dbReference>
<feature type="binding site" description="in other chain" evidence="9">
    <location>
        <begin position="310"/>
        <end position="313"/>
    </location>
    <ligand>
        <name>substrate</name>
        <note>ligand shared between dimeric partners</note>
    </ligand>
</feature>
<dbReference type="InterPro" id="IPR015912">
    <property type="entry name" value="Phosphofructokinase_CS"/>
</dbReference>
<feature type="binding site" evidence="9">
    <location>
        <begin position="100"/>
        <end position="101"/>
    </location>
    <ligand>
        <name>ATP</name>
        <dbReference type="ChEBI" id="CHEBI:30616"/>
    </ligand>
</feature>
<evidence type="ECO:0000256" key="6">
    <source>
        <dbReference type="ARBA" id="ARBA00022777"/>
    </source>
</evidence>
<dbReference type="EC" id="2.7.1.11" evidence="9"/>
<comment type="caution">
    <text evidence="11">The sequence shown here is derived from an EMBL/GenBank/DDBJ whole genome shotgun (WGS) entry which is preliminary data.</text>
</comment>
<feature type="binding site" description="in other chain" evidence="9">
    <location>
        <position position="260"/>
    </location>
    <ligand>
        <name>substrate</name>
        <note>ligand shared between dimeric partners</note>
    </ligand>
</feature>
<evidence type="ECO:0000256" key="4">
    <source>
        <dbReference type="ARBA" id="ARBA00022679"/>
    </source>
</evidence>
<dbReference type="InterPro" id="IPR035966">
    <property type="entry name" value="PKF_sf"/>
</dbReference>
<dbReference type="Pfam" id="PF00365">
    <property type="entry name" value="PFK"/>
    <property type="match status" value="1"/>
</dbReference>
<keyword evidence="4 9" id="KW-0808">Transferase</keyword>
<dbReference type="PROSITE" id="PS00433">
    <property type="entry name" value="PHOSPHOFRUCTOKINASE"/>
    <property type="match status" value="1"/>
</dbReference>
<comment type="function">
    <text evidence="9">Catalyzes the phosphorylation of D-fructose 6-phosphate to fructose 1,6-bisphosphate by ATP, the first committing step of glycolysis.</text>
</comment>
<feature type="active site" description="Proton acceptor" evidence="9">
    <location>
        <position position="165"/>
    </location>
</feature>
<dbReference type="Proteomes" id="UP000194153">
    <property type="component" value="Unassembled WGS sequence"/>
</dbReference>
<proteinExistence type="inferred from homology"/>
<feature type="binding site" evidence="9">
    <location>
        <begin position="140"/>
        <end position="143"/>
    </location>
    <ligand>
        <name>ATP</name>
        <dbReference type="ChEBI" id="CHEBI:30616"/>
    </ligand>
</feature>
<feature type="site" description="Important for substrate specificity; cannot use PPi as phosphoryl donor" evidence="9">
    <location>
        <position position="142"/>
    </location>
</feature>
<evidence type="ECO:0000256" key="3">
    <source>
        <dbReference type="ARBA" id="ARBA00022490"/>
    </source>
</evidence>
<evidence type="ECO:0000256" key="8">
    <source>
        <dbReference type="ARBA" id="ARBA00023152"/>
    </source>
</evidence>
<dbReference type="InterPro" id="IPR000023">
    <property type="entry name" value="Phosphofructokinase_dom"/>
</dbReference>
<comment type="subcellular location">
    <subcellularLocation>
        <location evidence="9">Cytoplasm</location>
    </subcellularLocation>
</comment>
<feature type="binding site" description="in other chain" evidence="9">
    <location>
        <begin position="207"/>
        <end position="209"/>
    </location>
    <ligand>
        <name>substrate</name>
        <note>ligand shared between dimeric partners</note>
    </ligand>
</feature>
<feature type="domain" description="Phosphofructokinase" evidence="10">
    <location>
        <begin position="29"/>
        <end position="336"/>
    </location>
</feature>
<keyword evidence="9" id="KW-0067">ATP-binding</keyword>
<comment type="cofactor">
    <cofactor evidence="1 9">
        <name>Mg(2+)</name>
        <dbReference type="ChEBI" id="CHEBI:18420"/>
    </cofactor>
</comment>
<feature type="binding site" description="in other chain" evidence="9">
    <location>
        <begin position="163"/>
        <end position="165"/>
    </location>
    <ligand>
        <name>substrate</name>
        <note>ligand shared between dimeric partners</note>
    </ligand>
</feature>
<evidence type="ECO:0000256" key="2">
    <source>
        <dbReference type="ARBA" id="ARBA00004679"/>
    </source>
</evidence>
<evidence type="ECO:0000313" key="11">
    <source>
        <dbReference type="EMBL" id="GAW67077.1"/>
    </source>
</evidence>
<dbReference type="InterPro" id="IPR012003">
    <property type="entry name" value="ATP_PFK_prok-type"/>
</dbReference>
<evidence type="ECO:0000256" key="7">
    <source>
        <dbReference type="ARBA" id="ARBA00022842"/>
    </source>
</evidence>
<evidence type="ECO:0000313" key="12">
    <source>
        <dbReference type="Proteomes" id="UP000194153"/>
    </source>
</evidence>
<feature type="binding site" evidence="9">
    <location>
        <position position="37"/>
    </location>
    <ligand>
        <name>ATP</name>
        <dbReference type="ChEBI" id="CHEBI:30616"/>
    </ligand>
</feature>
<dbReference type="HAMAP" id="MF_01976">
    <property type="entry name" value="Phosphofructokinase_III"/>
    <property type="match status" value="1"/>
</dbReference>
<comment type="subunit">
    <text evidence="9">Homodimer or homotetramer.</text>
</comment>
<keyword evidence="5 9" id="KW-0479">Metal-binding</keyword>
<evidence type="ECO:0000256" key="9">
    <source>
        <dbReference type="HAMAP-Rule" id="MF_01976"/>
    </source>
</evidence>
<dbReference type="NCBIfam" id="TIGR02483">
    <property type="entry name" value="PFK_mixed"/>
    <property type="match status" value="1"/>
</dbReference>
<dbReference type="Gene3D" id="3.40.50.460">
    <property type="entry name" value="Phosphofructokinase domain"/>
    <property type="match status" value="1"/>
</dbReference>
<keyword evidence="6 9" id="KW-0418">Kinase</keyword>
<sequence length="386" mass="40882">MEELGAVIFLKGGHVPRSFSEGGGQVSKRIGILTGGGDCPGLNAVIRGVVKSAVGRGWKVVGIEDGFDGFLHPEKCRCLGLEEVRGILPLGGTILGTSNRGNPFAFPMVREGKVELVDVSDEVCSRIKHLGLTALVVVGGDGSLKIAQELMRRGVPIVGVPKTIDNDLLETDVTFGYNTALETATEALDKLHSTAESHHRVMVLEVMGRYAGWIALESGIAGGADVILVPEIPYDIEKVSQAILERGRRGRRFSVVVVAEGAFPKGGGRVVKEAAGGKSVVERLGGVGEAFSRELGGVLEMDIRVTVLGHLQRGGSPSTFDRCIGSRFGVKAVELIESEAFGHMVCLKGRHITSVPIEDAIRSLNLIDPGGEMVRHAEALGIMLGR</sequence>
<evidence type="ECO:0000259" key="10">
    <source>
        <dbReference type="Pfam" id="PF00365"/>
    </source>
</evidence>
<dbReference type="NCBIfam" id="NF002872">
    <property type="entry name" value="PRK03202.1"/>
    <property type="match status" value="1"/>
</dbReference>
<dbReference type="PANTHER" id="PTHR13697:SF52">
    <property type="entry name" value="ATP-DEPENDENT 6-PHOSPHOFRUCTOKINASE 3"/>
    <property type="match status" value="1"/>
</dbReference>
<feature type="binding site" evidence="9">
    <location>
        <position position="304"/>
    </location>
    <ligand>
        <name>substrate</name>
        <note>ligand shared between dimeric partners</note>
    </ligand>
</feature>
<gene>
    <name evidence="9" type="primary">pfkA</name>
    <name evidence="11" type="ORF">GPEL0_01r2718</name>
</gene>
<comment type="catalytic activity">
    <reaction evidence="9">
        <text>beta-D-fructose 6-phosphate + ATP = beta-D-fructose 1,6-bisphosphate + ADP + H(+)</text>
        <dbReference type="Rhea" id="RHEA:16109"/>
        <dbReference type="ChEBI" id="CHEBI:15378"/>
        <dbReference type="ChEBI" id="CHEBI:30616"/>
        <dbReference type="ChEBI" id="CHEBI:32966"/>
        <dbReference type="ChEBI" id="CHEBI:57634"/>
        <dbReference type="ChEBI" id="CHEBI:456216"/>
        <dbReference type="EC" id="2.7.1.11"/>
    </reaction>
</comment>
<comment type="caution">
    <text evidence="9">Lacks conserved residue(s) required for the propagation of feature annotation.</text>
</comment>
<dbReference type="InterPro" id="IPR022953">
    <property type="entry name" value="ATP_PFK"/>
</dbReference>
<reference evidence="12" key="2">
    <citation type="submission" date="2017-05" db="EMBL/GenBank/DDBJ databases">
        <title>Draft genome sequence of Geobacter pelophilus, a iron(III)-reducing bacteria.</title>
        <authorList>
            <person name="Aoyagi T."/>
            <person name="Koike H."/>
            <person name="Morita T."/>
            <person name="Sato Y."/>
            <person name="Habe H."/>
            <person name="Hori T."/>
        </authorList>
    </citation>
    <scope>NUCLEOTIDE SEQUENCE [LARGE SCALE GENOMIC DNA]</scope>
    <source>
        <strain evidence="12">Drf2</strain>
    </source>
</reference>
<accession>A0ABQ0MJT3</accession>
<name>A0ABQ0MJT3_9BACT</name>
<dbReference type="SUPFAM" id="SSF53784">
    <property type="entry name" value="Phosphofructokinase"/>
    <property type="match status" value="1"/>
</dbReference>
<evidence type="ECO:0000256" key="1">
    <source>
        <dbReference type="ARBA" id="ARBA00001946"/>
    </source>
</evidence>
<feature type="binding site" evidence="9">
    <location>
        <position position="200"/>
    </location>
    <ligand>
        <name>substrate</name>
        <note>ligand shared between dimeric partners</note>
    </ligand>
</feature>
<dbReference type="PANTHER" id="PTHR13697">
    <property type="entry name" value="PHOSPHOFRUCTOKINASE"/>
    <property type="match status" value="1"/>
</dbReference>
<dbReference type="PRINTS" id="PR00476">
    <property type="entry name" value="PHFRCTKINASE"/>
</dbReference>
<organism evidence="11 12">
    <name type="scientific">Geoanaerobacter pelophilus</name>
    <dbReference type="NCBI Taxonomy" id="60036"/>
    <lineage>
        <taxon>Bacteria</taxon>
        <taxon>Pseudomonadati</taxon>
        <taxon>Thermodesulfobacteriota</taxon>
        <taxon>Desulfuromonadia</taxon>
        <taxon>Geobacterales</taxon>
        <taxon>Geobacteraceae</taxon>
        <taxon>Geoanaerobacter</taxon>
    </lineage>
</organism>
<feature type="binding site" evidence="9">
    <location>
        <position position="141"/>
    </location>
    <ligand>
        <name>Mg(2+)</name>
        <dbReference type="ChEBI" id="CHEBI:18420"/>
        <note>catalytic</note>
    </ligand>
</feature>
<keyword evidence="9" id="KW-0547">Nucleotide-binding</keyword>
<keyword evidence="12" id="KW-1185">Reference proteome</keyword>
<evidence type="ECO:0000256" key="5">
    <source>
        <dbReference type="ARBA" id="ARBA00022723"/>
    </source>
</evidence>
<dbReference type="PIRSF" id="PIRSF000532">
    <property type="entry name" value="ATP_PFK_prok"/>
    <property type="match status" value="1"/>
</dbReference>
<keyword evidence="7 9" id="KW-0460">Magnesium</keyword>
<comment type="pathway">
    <text evidence="2 9">Carbohydrate degradation; glycolysis; D-glyceraldehyde 3-phosphate and glycerone phosphate from D-glucose: step 3/4.</text>
</comment>
<comment type="similarity">
    <text evidence="9">Belongs to the phosphofructokinase type A (PFKA) family. Mixed-substrate PFK group III subfamily.</text>
</comment>
<reference evidence="11 12" key="1">
    <citation type="submission" date="2017-04" db="EMBL/GenBank/DDBJ databases">
        <authorList>
            <consortium name="Geobacter pelophilus Genome Sequencing"/>
            <person name="Aoyagi T."/>
            <person name="Koike H."/>
            <person name="Hori T."/>
        </authorList>
    </citation>
    <scope>NUCLEOTIDE SEQUENCE [LARGE SCALE GENOMIC DNA]</scope>
    <source>
        <strain evidence="11 12">Drf2</strain>
    </source>
</reference>
<protein>
    <recommendedName>
        <fullName evidence="9">ATP-dependent 6-phosphofructokinase</fullName>
        <shortName evidence="9">ATP-PFK</shortName>
        <shortName evidence="9">Phosphofructokinase</shortName>
        <ecNumber evidence="9">2.7.1.11</ecNumber>
    </recommendedName>
    <alternativeName>
        <fullName evidence="9">Phosphohexokinase</fullName>
    </alternativeName>
</protein>
<keyword evidence="3 9" id="KW-0963">Cytoplasm</keyword>
<dbReference type="InterPro" id="IPR012829">
    <property type="entry name" value="Phosphofructokinase_III"/>
</dbReference>
<keyword evidence="8 9" id="KW-0324">Glycolysis</keyword>
<dbReference type="Gene3D" id="3.40.50.450">
    <property type="match status" value="1"/>
</dbReference>